<proteinExistence type="predicted"/>
<organism evidence="1 2">
    <name type="scientific">Rhodobacter phage RcRhea</name>
    <dbReference type="NCBI Taxonomy" id="1662332"/>
    <lineage>
        <taxon>Viruses</taxon>
        <taxon>Duplodnaviria</taxon>
        <taxon>Heunggongvirae</taxon>
        <taxon>Uroviricota</taxon>
        <taxon>Caudoviricetes</taxon>
        <taxon>Cronusvirus</taxon>
        <taxon>Cronusvirus cronus</taxon>
    </lineage>
</organism>
<dbReference type="RefSeq" id="YP_009213500.1">
    <property type="nucleotide sequence ID" value="NC_028954.1"/>
</dbReference>
<evidence type="ECO:0000313" key="2">
    <source>
        <dbReference type="Proteomes" id="UP000201506"/>
    </source>
</evidence>
<dbReference type="GeneID" id="26639952"/>
<gene>
    <name evidence="1" type="ORF">RCRHEA_33</name>
</gene>
<accession>A0A0K1LL97</accession>
<reference evidence="1 2" key="1">
    <citation type="journal article" date="2016" name="Genome Announc.">
        <title>Complete Genome Sequences of Five Bacteriophages That Infect Rhodobacter capsulatus.</title>
        <authorList>
            <person name="Bollivar D.W."/>
            <person name="Bernardoni B."/>
            <person name="Bockman M.R."/>
            <person name="Miller B.M."/>
            <person name="Russell D.A."/>
            <person name="Delesalle V.A."/>
            <person name="Krukonis G.P."/>
            <person name="Hatfull G.F."/>
            <person name="Cross M.R."/>
            <person name="Szewczyk M.M."/>
            <person name="Eppurath A."/>
        </authorList>
    </citation>
    <scope>NUCLEOTIDE SEQUENCE [LARGE SCALE GENOMIC DNA]</scope>
</reference>
<name>A0A0K1LL97_9CAUD</name>
<protein>
    <submittedName>
        <fullName evidence="1">Uncharacterized protein</fullName>
    </submittedName>
</protein>
<dbReference type="Proteomes" id="UP000201506">
    <property type="component" value="Segment"/>
</dbReference>
<evidence type="ECO:0000313" key="1">
    <source>
        <dbReference type="EMBL" id="AKU43277.1"/>
    </source>
</evidence>
<dbReference type="KEGG" id="vg:26639952"/>
<dbReference type="EMBL" id="KR935216">
    <property type="protein sequence ID" value="AKU43277.1"/>
    <property type="molecule type" value="Genomic_DNA"/>
</dbReference>
<sequence>MQISTTPIVRSLAALEMIAARGYSPEFAAKARGEARSVARGAALATGLHAGDYLASALDWIAAATDAGADPKDWTPPAGFASARLTCHASSRRAGAAA</sequence>